<evidence type="ECO:0000313" key="10">
    <source>
        <dbReference type="EMBL" id="EAS04844.2"/>
    </source>
</evidence>
<dbReference type="PROSITE" id="PS50271">
    <property type="entry name" value="ZF_UBP"/>
    <property type="match status" value="1"/>
</dbReference>
<feature type="domain" description="UBP-type" evidence="9">
    <location>
        <begin position="319"/>
        <end position="414"/>
    </location>
</feature>
<dbReference type="GO" id="GO:0008270">
    <property type="term" value="F:zinc ion binding"/>
    <property type="evidence" value="ECO:0007669"/>
    <property type="project" value="UniProtKB-KW"/>
</dbReference>
<dbReference type="AlphaFoldDB" id="I7LXK9"/>
<dbReference type="RefSeq" id="XP_001025089.2">
    <property type="nucleotide sequence ID" value="XM_001025089.2"/>
</dbReference>
<dbReference type="EMBL" id="GG662441">
    <property type="protein sequence ID" value="EAS04844.2"/>
    <property type="molecule type" value="Genomic_DNA"/>
</dbReference>
<dbReference type="STRING" id="312017.I7LXK9"/>
<dbReference type="Gene3D" id="3.30.40.10">
    <property type="entry name" value="Zinc/RING finger domain, C3HC4 (zinc finger)"/>
    <property type="match status" value="2"/>
</dbReference>
<keyword evidence="1" id="KW-0479">Metal-binding</keyword>
<dbReference type="GO" id="GO:0007265">
    <property type="term" value="P:Ras protein signal transduction"/>
    <property type="evidence" value="ECO:0007669"/>
    <property type="project" value="TreeGrafter"/>
</dbReference>
<name>I7LXK9_TETTS</name>
<dbReference type="eggNOG" id="KOG0804">
    <property type="taxonomic scope" value="Eukaryota"/>
</dbReference>
<evidence type="ECO:0000259" key="7">
    <source>
        <dbReference type="PROSITE" id="PS50089"/>
    </source>
</evidence>
<evidence type="ECO:0000259" key="9">
    <source>
        <dbReference type="PROSITE" id="PS50271"/>
    </source>
</evidence>
<dbReference type="GO" id="GO:0016567">
    <property type="term" value="P:protein ubiquitination"/>
    <property type="evidence" value="ECO:0007669"/>
    <property type="project" value="TreeGrafter"/>
</dbReference>
<evidence type="ECO:0000256" key="5">
    <source>
        <dbReference type="SAM" id="Coils"/>
    </source>
</evidence>
<evidence type="ECO:0000256" key="1">
    <source>
        <dbReference type="ARBA" id="ARBA00022723"/>
    </source>
</evidence>
<dbReference type="Pfam" id="PF02148">
    <property type="entry name" value="zf-UBP"/>
    <property type="match status" value="1"/>
</dbReference>
<feature type="region of interest" description="Disordered" evidence="6">
    <location>
        <begin position="190"/>
        <end position="212"/>
    </location>
</feature>
<accession>I7LXK9</accession>
<gene>
    <name evidence="10" type="ORF">TTHERM_00467940</name>
</gene>
<evidence type="ECO:0000256" key="6">
    <source>
        <dbReference type="SAM" id="MobiDB-lite"/>
    </source>
</evidence>
<evidence type="ECO:0000256" key="2">
    <source>
        <dbReference type="ARBA" id="ARBA00022771"/>
    </source>
</evidence>
<keyword evidence="3" id="KW-0862">Zinc</keyword>
<keyword evidence="11" id="KW-1185">Reference proteome</keyword>
<dbReference type="Pfam" id="PF07576">
    <property type="entry name" value="BRAP2"/>
    <property type="match status" value="1"/>
</dbReference>
<dbReference type="PROSITE" id="PS50089">
    <property type="entry name" value="ZF_RING_2"/>
    <property type="match status" value="1"/>
</dbReference>
<organism evidence="10 11">
    <name type="scientific">Tetrahymena thermophila (strain SB210)</name>
    <dbReference type="NCBI Taxonomy" id="312017"/>
    <lineage>
        <taxon>Eukaryota</taxon>
        <taxon>Sar</taxon>
        <taxon>Alveolata</taxon>
        <taxon>Ciliophora</taxon>
        <taxon>Intramacronucleata</taxon>
        <taxon>Oligohymenophorea</taxon>
        <taxon>Hymenostomatida</taxon>
        <taxon>Tetrahymenina</taxon>
        <taxon>Tetrahymenidae</taxon>
        <taxon>Tetrahymena</taxon>
    </lineage>
</organism>
<dbReference type="PANTHER" id="PTHR24007">
    <property type="entry name" value="BRCA1-ASSOCIATED PROTEIN"/>
    <property type="match status" value="1"/>
</dbReference>
<dbReference type="GO" id="GO:0061630">
    <property type="term" value="F:ubiquitin protein ligase activity"/>
    <property type="evidence" value="ECO:0007669"/>
    <property type="project" value="TreeGrafter"/>
</dbReference>
<reference evidence="11" key="1">
    <citation type="journal article" date="2006" name="PLoS Biol.">
        <title>Macronuclear genome sequence of the ciliate Tetrahymena thermophila, a model eukaryote.</title>
        <authorList>
            <person name="Eisen J.A."/>
            <person name="Coyne R.S."/>
            <person name="Wu M."/>
            <person name="Wu D."/>
            <person name="Thiagarajan M."/>
            <person name="Wortman J.R."/>
            <person name="Badger J.H."/>
            <person name="Ren Q."/>
            <person name="Amedeo P."/>
            <person name="Jones K.M."/>
            <person name="Tallon L.J."/>
            <person name="Delcher A.L."/>
            <person name="Salzberg S.L."/>
            <person name="Silva J.C."/>
            <person name="Haas B.J."/>
            <person name="Majoros W.H."/>
            <person name="Farzad M."/>
            <person name="Carlton J.M."/>
            <person name="Smith R.K. Jr."/>
            <person name="Garg J."/>
            <person name="Pearlman R.E."/>
            <person name="Karrer K.M."/>
            <person name="Sun L."/>
            <person name="Manning G."/>
            <person name="Elde N.C."/>
            <person name="Turkewitz A.P."/>
            <person name="Asai D.J."/>
            <person name="Wilkes D.E."/>
            <person name="Wang Y."/>
            <person name="Cai H."/>
            <person name="Collins K."/>
            <person name="Stewart B.A."/>
            <person name="Lee S.R."/>
            <person name="Wilamowska K."/>
            <person name="Weinberg Z."/>
            <person name="Ruzzo W.L."/>
            <person name="Wloga D."/>
            <person name="Gaertig J."/>
            <person name="Frankel J."/>
            <person name="Tsao C.-C."/>
            <person name="Gorovsky M.A."/>
            <person name="Keeling P.J."/>
            <person name="Waller R.F."/>
            <person name="Patron N.J."/>
            <person name="Cherry J.M."/>
            <person name="Stover N.A."/>
            <person name="Krieger C.J."/>
            <person name="del Toro C."/>
            <person name="Ryder H.F."/>
            <person name="Williamson S.C."/>
            <person name="Barbeau R.A."/>
            <person name="Hamilton E.P."/>
            <person name="Orias E."/>
        </authorList>
    </citation>
    <scope>NUCLEOTIDE SEQUENCE [LARGE SCALE GENOMIC DNA]</scope>
    <source>
        <strain evidence="11">SB210</strain>
    </source>
</reference>
<dbReference type="OrthoDB" id="273556at2759"/>
<keyword evidence="2 4" id="KW-0863">Zinc-finger</keyword>
<dbReference type="GeneID" id="7830490"/>
<feature type="domain" description="C2H2-type" evidence="8">
    <location>
        <begin position="349"/>
        <end position="380"/>
    </location>
</feature>
<evidence type="ECO:0000256" key="3">
    <source>
        <dbReference type="ARBA" id="ARBA00022833"/>
    </source>
</evidence>
<dbReference type="Pfam" id="PF00097">
    <property type="entry name" value="zf-C3HC4"/>
    <property type="match status" value="1"/>
</dbReference>
<dbReference type="KEGG" id="tet:TTHERM_00467940"/>
<dbReference type="InterPro" id="IPR001607">
    <property type="entry name" value="Znf_UBP"/>
</dbReference>
<dbReference type="SUPFAM" id="SSF57850">
    <property type="entry name" value="RING/U-box"/>
    <property type="match status" value="2"/>
</dbReference>
<feature type="domain" description="RING-type" evidence="7">
    <location>
        <begin position="243"/>
        <end position="325"/>
    </location>
</feature>
<dbReference type="SMART" id="SM00290">
    <property type="entry name" value="ZnF_UBP"/>
    <property type="match status" value="1"/>
</dbReference>
<dbReference type="InterPro" id="IPR001841">
    <property type="entry name" value="Znf_RING"/>
</dbReference>
<evidence type="ECO:0000313" key="11">
    <source>
        <dbReference type="Proteomes" id="UP000009168"/>
    </source>
</evidence>
<dbReference type="InterPro" id="IPR013087">
    <property type="entry name" value="Znf_C2H2_type"/>
</dbReference>
<dbReference type="GO" id="GO:0005737">
    <property type="term" value="C:cytoplasm"/>
    <property type="evidence" value="ECO:0007669"/>
    <property type="project" value="TreeGrafter"/>
</dbReference>
<evidence type="ECO:0000259" key="8">
    <source>
        <dbReference type="PROSITE" id="PS50157"/>
    </source>
</evidence>
<sequence length="604" mass="70014">MIRDLNFEEDARKEQEIKRLLIEDEIDYWIGNPVVQIIHGQLILDKDTQNSLVFNASIEDLIVQRRQIIQNDKERNYNALVVLGIQNSKSPLEICEFFKEQQHSTNITEIRVIKTTSNIIYGMILFFSSCEICNEFLNKNFGQRFNTIEEDVCILRPIKAITFSLDTYDIKNEEESLLFSRHNSKSSCSTASINTNSSSQQNSNVNQPQAQNAQSIIPQQLPTNTLSLTYNFMQTDNNQVINCAICQEQLLTHLKDQDSPKKQMIGGNSLQEEDANCSNLLELSPNKQNSQKKNIQDQILSIMCGHYFHSACLSKWQDSICPLCRYHQQPPELSYCDVCRSSEALWMCLVCGSINCGMEFMTQSHVKMHYEETQHTYSMEIESKFVYDHSRDTFVHRLMQNLADGKIVEIDSANIMNDQQNNYEYEKGKKSLDSLKEYEIQMSTCLEAQRKEYQAKLQEFKRQNTKKLQGYEQKKAQLIFSIEQEKELLASEENQLKLEEENLNKSKQMFLVLSQRKIDLQKEENTLSQKHQQLGLKDEQQEDNMKKKLLAIQQDIQAKIQEIKDIENHLKANKKLKEIGEDTSSSALLVLGSSKNNSKKKKKK</sequence>
<dbReference type="PANTHER" id="PTHR24007:SF7">
    <property type="entry name" value="BRCA1-ASSOCIATED PROTEIN"/>
    <property type="match status" value="1"/>
</dbReference>
<dbReference type="InterPro" id="IPR013083">
    <property type="entry name" value="Znf_RING/FYVE/PHD"/>
</dbReference>
<dbReference type="InterPro" id="IPR011422">
    <property type="entry name" value="BRAP2/ETP1_RRM"/>
</dbReference>
<dbReference type="InParanoid" id="I7LXK9"/>
<proteinExistence type="predicted"/>
<dbReference type="PROSITE" id="PS00028">
    <property type="entry name" value="ZINC_FINGER_C2H2_1"/>
    <property type="match status" value="1"/>
</dbReference>
<dbReference type="SMART" id="SM00184">
    <property type="entry name" value="RING"/>
    <property type="match status" value="1"/>
</dbReference>
<dbReference type="PROSITE" id="PS50157">
    <property type="entry name" value="ZINC_FINGER_C2H2_2"/>
    <property type="match status" value="1"/>
</dbReference>
<feature type="coiled-coil region" evidence="5">
    <location>
        <begin position="443"/>
        <end position="509"/>
    </location>
</feature>
<dbReference type="InterPro" id="IPR018957">
    <property type="entry name" value="Znf_C3HC4_RING-type"/>
</dbReference>
<protein>
    <submittedName>
        <fullName evidence="10">Zn-finger in ubiquitin-hydrolase</fullName>
    </submittedName>
</protein>
<keyword evidence="5" id="KW-0175">Coiled coil</keyword>
<evidence type="ECO:0000256" key="4">
    <source>
        <dbReference type="PROSITE-ProRule" id="PRU00502"/>
    </source>
</evidence>
<dbReference type="Proteomes" id="UP000009168">
    <property type="component" value="Unassembled WGS sequence"/>
</dbReference>